<keyword evidence="2" id="KW-1185">Reference proteome</keyword>
<evidence type="ECO:0000313" key="2">
    <source>
        <dbReference type="Proteomes" id="UP000556329"/>
    </source>
</evidence>
<organism evidence="1 2">
    <name type="scientific">Mesorhizobium sangaii</name>
    <dbReference type="NCBI Taxonomy" id="505389"/>
    <lineage>
        <taxon>Bacteria</taxon>
        <taxon>Pseudomonadati</taxon>
        <taxon>Pseudomonadota</taxon>
        <taxon>Alphaproteobacteria</taxon>
        <taxon>Hyphomicrobiales</taxon>
        <taxon>Phyllobacteriaceae</taxon>
        <taxon>Mesorhizobium</taxon>
    </lineage>
</organism>
<reference evidence="1 2" key="1">
    <citation type="submission" date="2020-08" db="EMBL/GenBank/DDBJ databases">
        <title>Genomic Encyclopedia of Type Strains, Phase IV (KMG-IV): sequencing the most valuable type-strain genomes for metagenomic binning, comparative biology and taxonomic classification.</title>
        <authorList>
            <person name="Goeker M."/>
        </authorList>
    </citation>
    <scope>NUCLEOTIDE SEQUENCE [LARGE SCALE GENOMIC DNA]</scope>
    <source>
        <strain evidence="1 2">DSM 100039</strain>
    </source>
</reference>
<dbReference type="Proteomes" id="UP000556329">
    <property type="component" value="Unassembled WGS sequence"/>
</dbReference>
<gene>
    <name evidence="1" type="ORF">HNQ71_003394</name>
</gene>
<accession>A0A841PJ01</accession>
<protein>
    <submittedName>
        <fullName evidence="1">Signal peptidase I</fullName>
    </submittedName>
</protein>
<dbReference type="AlphaFoldDB" id="A0A841PJ01"/>
<dbReference type="RefSeq" id="WP_184873636.1">
    <property type="nucleotide sequence ID" value="NZ_JACHEF010000003.1"/>
</dbReference>
<dbReference type="EMBL" id="JACHEF010000003">
    <property type="protein sequence ID" value="MBB6410720.1"/>
    <property type="molecule type" value="Genomic_DNA"/>
</dbReference>
<name>A0A841PJ01_9HYPH</name>
<comment type="caution">
    <text evidence="1">The sequence shown here is derived from an EMBL/GenBank/DDBJ whole genome shotgun (WGS) entry which is preliminary data.</text>
</comment>
<sequence>MARNIKIGDRVAISATVGKRIDDRVTLHILTANNPSSIIDPKAKPGDRMRFEGEVIYVDEDLGRVTVQVLGRVTVEASTVELVRKYLPPTRKKPLRDMVD</sequence>
<proteinExistence type="predicted"/>
<evidence type="ECO:0000313" key="1">
    <source>
        <dbReference type="EMBL" id="MBB6410720.1"/>
    </source>
</evidence>